<dbReference type="OrthoDB" id="7443339at2"/>
<feature type="signal peptide" evidence="6">
    <location>
        <begin position="1"/>
        <end position="24"/>
    </location>
</feature>
<dbReference type="Pfam" id="PF00801">
    <property type="entry name" value="PKD"/>
    <property type="match status" value="1"/>
</dbReference>
<dbReference type="NCBIfam" id="TIGR04131">
    <property type="entry name" value="Bac_Flav_CTERM"/>
    <property type="match status" value="1"/>
</dbReference>
<keyword evidence="3" id="KW-0677">Repeat</keyword>
<dbReference type="Pfam" id="PF13585">
    <property type="entry name" value="CHU_C"/>
    <property type="match status" value="1"/>
</dbReference>
<reference evidence="8 9" key="1">
    <citation type="submission" date="2019-07" db="EMBL/GenBank/DDBJ databases">
        <authorList>
            <person name="Huq M.A."/>
        </authorList>
    </citation>
    <scope>NUCLEOTIDE SEQUENCE [LARGE SCALE GENOMIC DNA]</scope>
    <source>
        <strain evidence="8 9">MAH-3</strain>
    </source>
</reference>
<keyword evidence="6" id="KW-0732">Signal</keyword>
<accession>A0A556MQR0</accession>
<comment type="caution">
    <text evidence="8">The sequence shown here is derived from an EMBL/GenBank/DDBJ whole genome shotgun (WGS) entry which is preliminary data.</text>
</comment>
<dbReference type="PANTHER" id="PTHR46730">
    <property type="entry name" value="POLYCYSTIN-1"/>
    <property type="match status" value="1"/>
</dbReference>
<dbReference type="GO" id="GO:0006816">
    <property type="term" value="P:calcium ion transport"/>
    <property type="evidence" value="ECO:0007669"/>
    <property type="project" value="TreeGrafter"/>
</dbReference>
<evidence type="ECO:0000256" key="6">
    <source>
        <dbReference type="SAM" id="SignalP"/>
    </source>
</evidence>
<dbReference type="Gene3D" id="2.60.40.10">
    <property type="entry name" value="Immunoglobulins"/>
    <property type="match status" value="4"/>
</dbReference>
<dbReference type="CDD" id="cd00146">
    <property type="entry name" value="PKD"/>
    <property type="match status" value="3"/>
</dbReference>
<evidence type="ECO:0000313" key="9">
    <source>
        <dbReference type="Proteomes" id="UP000316008"/>
    </source>
</evidence>
<sequence>MIVKKNLVGLMLFSLILMTGAAYSQMQPACPNANFSQGGFNNWTGYTGSMISPANEATTPVIPAVWDPFQVNGTVMGRHTIVSTPGTDPYTCGGLSILPPGSFVVARLGDANSNSMAEALTYSMPVTIDNALLIYKYAAVLEIGPSHTEYTQPRLKITIRDVAGNQIGGPCGVYDVYSDQPGQNFQTCNGVSWLPWSTAALDLSAFIGQTIQVEFVTQDCSQGAHFGYAYVTMSCQPLKLTVEYCMGNNNATITAPTGFSSYLWSNGATTPSITIPNPAPGSIYSCELTTLTNAGSCSVIIEAPLEPTIVEPNYTYTQNCGQLNVQFTNTSTVNNNAIVANLWNFGDNTTSTQTNPNHTYTTPGVYDVRLVSYETAGCRDTIIQQVTVKSIPTADFTVPNTCMLSPVTVVNTSTDLINQSMTYSWDFGDGTPLETSANPTHSYQTAGTYTITLVATNADGCTHTRVRNITVYDLPPVEAGVDQQLCPYVPMTLNGSGAISYTWDNGAVNGTPFIPTVDGKYIVTGTDANGCMNKDSLMVTFLPAPVVSAGPDVTVCENTPVTFTGTGTATTYTWDNGITDGQAYVPNVGTYTIVLHGYDASNCFGLDTVILTVNTLPNVNAGPDQIICEGASTVLAGSGASTYVWDNGITDNVSFSPASTLTYTVTGTSAVGCENTDEVVVAIEEPIAIAIAPASGPACEPFTAMIFNNSTGTPSVNTQWSFGDGNTLSSINDTVTNLYENQGCYDVTVTSTTALGCVWSQTYPSFICVYPNPHAAFTANPGVISVISPESDLVNLSTGATQYIWNFGDGTEISNDFNPTHTFVVEPEQNFAVTLVAISEHGCVDSITKVILMEKGVILYAPNSFTPDGNQFNPVFLPIVTSGVDKNQYELEIFNRWGESVFKTNDTLEGWDGTYKGIACKEGMYSWKITYKTSSSDEKREQLGHVNLLR</sequence>
<evidence type="ECO:0000256" key="1">
    <source>
        <dbReference type="ARBA" id="ARBA00004141"/>
    </source>
</evidence>
<feature type="domain" description="PKD" evidence="7">
    <location>
        <begin position="687"/>
        <end position="756"/>
    </location>
</feature>
<evidence type="ECO:0000256" key="5">
    <source>
        <dbReference type="ARBA" id="ARBA00023136"/>
    </source>
</evidence>
<evidence type="ECO:0000259" key="7">
    <source>
        <dbReference type="PROSITE" id="PS50093"/>
    </source>
</evidence>
<feature type="chain" id="PRO_5022024121" evidence="6">
    <location>
        <begin position="25"/>
        <end position="950"/>
    </location>
</feature>
<dbReference type="InterPro" id="IPR013783">
    <property type="entry name" value="Ig-like_fold"/>
</dbReference>
<dbReference type="PANTHER" id="PTHR46730:SF4">
    <property type="entry name" value="POLYCYSTIC KIDNEY DISEASE PROTEIN 1-LIKE 1"/>
    <property type="match status" value="1"/>
</dbReference>
<evidence type="ECO:0000256" key="3">
    <source>
        <dbReference type="ARBA" id="ARBA00022737"/>
    </source>
</evidence>
<dbReference type="InterPro" id="IPR000601">
    <property type="entry name" value="PKD_dom"/>
</dbReference>
<evidence type="ECO:0000256" key="2">
    <source>
        <dbReference type="ARBA" id="ARBA00022692"/>
    </source>
</evidence>
<dbReference type="GO" id="GO:0005886">
    <property type="term" value="C:plasma membrane"/>
    <property type="evidence" value="ECO:0007669"/>
    <property type="project" value="TreeGrafter"/>
</dbReference>
<dbReference type="InterPro" id="IPR022409">
    <property type="entry name" value="PKD/Chitinase_dom"/>
</dbReference>
<keyword evidence="4" id="KW-1133">Transmembrane helix</keyword>
<protein>
    <submittedName>
        <fullName evidence="8">PKD domain-containing protein</fullName>
    </submittedName>
</protein>
<dbReference type="SUPFAM" id="SSF49299">
    <property type="entry name" value="PKD domain"/>
    <property type="match status" value="4"/>
</dbReference>
<dbReference type="InterPro" id="IPR026341">
    <property type="entry name" value="T9SS_type_B"/>
</dbReference>
<comment type="subcellular location">
    <subcellularLocation>
        <location evidence="1">Membrane</location>
        <topology evidence="1">Multi-pass membrane protein</topology>
    </subcellularLocation>
</comment>
<dbReference type="InterPro" id="IPR035986">
    <property type="entry name" value="PKD_dom_sf"/>
</dbReference>
<dbReference type="SMART" id="SM00089">
    <property type="entry name" value="PKD"/>
    <property type="match status" value="5"/>
</dbReference>
<keyword evidence="2" id="KW-0812">Transmembrane</keyword>
<dbReference type="AlphaFoldDB" id="A0A556MQR0"/>
<keyword evidence="5" id="KW-0472">Membrane</keyword>
<evidence type="ECO:0000256" key="4">
    <source>
        <dbReference type="ARBA" id="ARBA00022989"/>
    </source>
</evidence>
<dbReference type="Proteomes" id="UP000316008">
    <property type="component" value="Unassembled WGS sequence"/>
</dbReference>
<dbReference type="Pfam" id="PF18911">
    <property type="entry name" value="PKD_4"/>
    <property type="match status" value="3"/>
</dbReference>
<dbReference type="GO" id="GO:0005261">
    <property type="term" value="F:monoatomic cation channel activity"/>
    <property type="evidence" value="ECO:0007669"/>
    <property type="project" value="TreeGrafter"/>
</dbReference>
<keyword evidence="9" id="KW-1185">Reference proteome</keyword>
<proteinExistence type="predicted"/>
<dbReference type="PROSITE" id="PS50093">
    <property type="entry name" value="PKD"/>
    <property type="match status" value="4"/>
</dbReference>
<feature type="domain" description="PKD" evidence="7">
    <location>
        <begin position="323"/>
        <end position="388"/>
    </location>
</feature>
<feature type="domain" description="PKD" evidence="7">
    <location>
        <begin position="803"/>
        <end position="823"/>
    </location>
</feature>
<organism evidence="8 9">
    <name type="scientific">Fluviicola chungangensis</name>
    <dbReference type="NCBI Taxonomy" id="2597671"/>
    <lineage>
        <taxon>Bacteria</taxon>
        <taxon>Pseudomonadati</taxon>
        <taxon>Bacteroidota</taxon>
        <taxon>Flavobacteriia</taxon>
        <taxon>Flavobacteriales</taxon>
        <taxon>Crocinitomicaceae</taxon>
        <taxon>Fluviicola</taxon>
    </lineage>
</organism>
<feature type="domain" description="PKD" evidence="7">
    <location>
        <begin position="421"/>
        <end position="471"/>
    </location>
</feature>
<gene>
    <name evidence="8" type="ORF">FO442_11015</name>
</gene>
<evidence type="ECO:0000313" key="8">
    <source>
        <dbReference type="EMBL" id="TSJ42291.1"/>
    </source>
</evidence>
<dbReference type="EMBL" id="VLPL01000005">
    <property type="protein sequence ID" value="TSJ42291.1"/>
    <property type="molecule type" value="Genomic_DNA"/>
</dbReference>
<name>A0A556MQR0_9FLAO</name>